<name>A0ACC2F0Z8_DALPE</name>
<gene>
    <name evidence="1" type="ORF">DPEC_G00361110</name>
</gene>
<dbReference type="EMBL" id="CM055764">
    <property type="protein sequence ID" value="KAJ7985049.1"/>
    <property type="molecule type" value="Genomic_DNA"/>
</dbReference>
<evidence type="ECO:0000313" key="1">
    <source>
        <dbReference type="EMBL" id="KAJ7985049.1"/>
    </source>
</evidence>
<organism evidence="1 2">
    <name type="scientific">Dallia pectoralis</name>
    <name type="common">Alaska blackfish</name>
    <dbReference type="NCBI Taxonomy" id="75939"/>
    <lineage>
        <taxon>Eukaryota</taxon>
        <taxon>Metazoa</taxon>
        <taxon>Chordata</taxon>
        <taxon>Craniata</taxon>
        <taxon>Vertebrata</taxon>
        <taxon>Euteleostomi</taxon>
        <taxon>Actinopterygii</taxon>
        <taxon>Neopterygii</taxon>
        <taxon>Teleostei</taxon>
        <taxon>Protacanthopterygii</taxon>
        <taxon>Esociformes</taxon>
        <taxon>Umbridae</taxon>
        <taxon>Dallia</taxon>
    </lineage>
</organism>
<proteinExistence type="predicted"/>
<reference evidence="1" key="1">
    <citation type="submission" date="2021-05" db="EMBL/GenBank/DDBJ databases">
        <authorList>
            <person name="Pan Q."/>
            <person name="Jouanno E."/>
            <person name="Zahm M."/>
            <person name="Klopp C."/>
            <person name="Cabau C."/>
            <person name="Louis A."/>
            <person name="Berthelot C."/>
            <person name="Parey E."/>
            <person name="Roest Crollius H."/>
            <person name="Montfort J."/>
            <person name="Robinson-Rechavi M."/>
            <person name="Bouchez O."/>
            <person name="Lampietro C."/>
            <person name="Lopez Roques C."/>
            <person name="Donnadieu C."/>
            <person name="Postlethwait J."/>
            <person name="Bobe J."/>
            <person name="Dillon D."/>
            <person name="Chandos A."/>
            <person name="von Hippel F."/>
            <person name="Guiguen Y."/>
        </authorList>
    </citation>
    <scope>NUCLEOTIDE SEQUENCE</scope>
    <source>
        <strain evidence="1">YG-Jan2019</strain>
    </source>
</reference>
<protein>
    <submittedName>
        <fullName evidence="1">Uncharacterized protein</fullName>
    </submittedName>
</protein>
<dbReference type="Proteomes" id="UP001157502">
    <property type="component" value="Chromosome 37"/>
</dbReference>
<sequence>MSKPAVPHLNLLFLKDYSRVRKFAAHLFDRNFRPTTMKSYLTDANAFVKYVVSMSPEGVKVGHKSLNALLVELRARMRDMARMLLGQQLAHRRKKSNALEKKTEAKKHQRMFFGLLGGYIVAVTGHRKGVLLNLTRAEVKEADKQKNGDRIICVEQHKTARYFCQAAIPLQKREYGWFERYDCLRSWIEGGLDADTFFHTSSGSRCMKLPEYFKQAWESLELGKAPTFNLLRSSVATYVQDTFVSPRTAEVIARRTPSVSIVSGQYLKEMIFHMSTLFSGQAVEMTEGLPDLPACAEEGGSLEEGEDSKGPTETSGDSFELLCGQHGN</sequence>
<evidence type="ECO:0000313" key="2">
    <source>
        <dbReference type="Proteomes" id="UP001157502"/>
    </source>
</evidence>
<accession>A0ACC2F0Z8</accession>
<comment type="caution">
    <text evidence="1">The sequence shown here is derived from an EMBL/GenBank/DDBJ whole genome shotgun (WGS) entry which is preliminary data.</text>
</comment>
<keyword evidence="2" id="KW-1185">Reference proteome</keyword>